<gene>
    <name evidence="1" type="ORF">A4A49_43930</name>
</gene>
<reference evidence="1" key="1">
    <citation type="submission" date="2016-11" db="EMBL/GenBank/DDBJ databases">
        <title>The genome of Nicotiana attenuata.</title>
        <authorList>
            <person name="Xu S."/>
            <person name="Brockmoeller T."/>
            <person name="Gaquerel E."/>
            <person name="Navarro A."/>
            <person name="Kuhl H."/>
            <person name="Gase K."/>
            <person name="Ling Z."/>
            <person name="Zhou W."/>
            <person name="Kreitzer C."/>
            <person name="Stanke M."/>
            <person name="Tang H."/>
            <person name="Lyons E."/>
            <person name="Pandey P."/>
            <person name="Pandey S.P."/>
            <person name="Timmermann B."/>
            <person name="Baldwin I.T."/>
        </authorList>
    </citation>
    <scope>NUCLEOTIDE SEQUENCE [LARGE SCALE GENOMIC DNA]</scope>
    <source>
        <strain evidence="1">UT</strain>
    </source>
</reference>
<protein>
    <submittedName>
        <fullName evidence="1">Uncharacterized protein</fullName>
    </submittedName>
</protein>
<name>A0A314KJG8_NICAT</name>
<accession>A0A314KJG8</accession>
<dbReference type="AlphaFoldDB" id="A0A314KJG8"/>
<comment type="caution">
    <text evidence="1">The sequence shown here is derived from an EMBL/GenBank/DDBJ whole genome shotgun (WGS) entry which is preliminary data.</text>
</comment>
<keyword evidence="2" id="KW-1185">Reference proteome</keyword>
<dbReference type="Gramene" id="OIT28914">
    <property type="protein sequence ID" value="OIT28914"/>
    <property type="gene ID" value="A4A49_43930"/>
</dbReference>
<dbReference type="SMR" id="A0A314KJG8"/>
<dbReference type="Proteomes" id="UP000187609">
    <property type="component" value="Unassembled WGS sequence"/>
</dbReference>
<evidence type="ECO:0000313" key="2">
    <source>
        <dbReference type="Proteomes" id="UP000187609"/>
    </source>
</evidence>
<dbReference type="EMBL" id="MJEQ01001914">
    <property type="protein sequence ID" value="OIT28914.1"/>
    <property type="molecule type" value="Genomic_DNA"/>
</dbReference>
<evidence type="ECO:0000313" key="1">
    <source>
        <dbReference type="EMBL" id="OIT28914.1"/>
    </source>
</evidence>
<sequence length="146" mass="16359">MKNLVPYDDEVVYPIIDQLAVDLEWVTVIKKAPGAVSLGTNDEVDIADYDPLDGSIPGSPPVGGFPDISRGGLCRMCNDQPSDTDVHEELKVVKEKLDKVLKILRETQNWYESSSKVVESPWYKVSRLQSRLRNALISASKMRKLK</sequence>
<organism evidence="1 2">
    <name type="scientific">Nicotiana attenuata</name>
    <name type="common">Coyote tobacco</name>
    <dbReference type="NCBI Taxonomy" id="49451"/>
    <lineage>
        <taxon>Eukaryota</taxon>
        <taxon>Viridiplantae</taxon>
        <taxon>Streptophyta</taxon>
        <taxon>Embryophyta</taxon>
        <taxon>Tracheophyta</taxon>
        <taxon>Spermatophyta</taxon>
        <taxon>Magnoliopsida</taxon>
        <taxon>eudicotyledons</taxon>
        <taxon>Gunneridae</taxon>
        <taxon>Pentapetalae</taxon>
        <taxon>asterids</taxon>
        <taxon>lamiids</taxon>
        <taxon>Solanales</taxon>
        <taxon>Solanaceae</taxon>
        <taxon>Nicotianoideae</taxon>
        <taxon>Nicotianeae</taxon>
        <taxon>Nicotiana</taxon>
    </lineage>
</organism>
<proteinExistence type="predicted"/>